<feature type="compositionally biased region" description="Basic and acidic residues" evidence="1">
    <location>
        <begin position="124"/>
        <end position="137"/>
    </location>
</feature>
<evidence type="ECO:0000313" key="2">
    <source>
        <dbReference type="EMBL" id="KAF4686741.1"/>
    </source>
</evidence>
<evidence type="ECO:0000313" key="3">
    <source>
        <dbReference type="Proteomes" id="UP000541610"/>
    </source>
</evidence>
<sequence>MPVEPVTGSALAVKAMCMLPLKAAAVGAGSHTAAAAVVAAAPSPEITSFGATGPPEITITQPTVTVDPTGPPMPIIDIPAPPELTIPPEVLANVENIANAIRLPEPTAFTATPGTYREFPGPFDVRDTSSRREGSKDLSDLGMQDLVDRANALNNKHLFEHPTMGLPSQLYQDAYNELVRRMDAFRGYDVSPQIGAAIMENIVHPPELTPVVPSAIGGMLAPVFEAIRATCGDCCRRSVPQRSSSSSSFLDVEDRSPLRRVLMDTYTAYADAWIGMSSALHEIMA</sequence>
<dbReference type="Proteomes" id="UP000541610">
    <property type="component" value="Unassembled WGS sequence"/>
</dbReference>
<accession>A0A7J6NUK5</accession>
<organism evidence="2 3">
    <name type="scientific">Perkinsus olseni</name>
    <name type="common">Perkinsus atlanticus</name>
    <dbReference type="NCBI Taxonomy" id="32597"/>
    <lineage>
        <taxon>Eukaryota</taxon>
        <taxon>Sar</taxon>
        <taxon>Alveolata</taxon>
        <taxon>Perkinsozoa</taxon>
        <taxon>Perkinsea</taxon>
        <taxon>Perkinsida</taxon>
        <taxon>Perkinsidae</taxon>
        <taxon>Perkinsus</taxon>
    </lineage>
</organism>
<name>A0A7J6NUK5_PEROL</name>
<gene>
    <name evidence="2" type="ORF">FOZ60_004931</name>
</gene>
<protein>
    <submittedName>
        <fullName evidence="2">Uncharacterized protein</fullName>
    </submittedName>
</protein>
<dbReference type="AlphaFoldDB" id="A0A7J6NUK5"/>
<evidence type="ECO:0000256" key="1">
    <source>
        <dbReference type="SAM" id="MobiDB-lite"/>
    </source>
</evidence>
<feature type="region of interest" description="Disordered" evidence="1">
    <location>
        <begin position="109"/>
        <end position="137"/>
    </location>
</feature>
<proteinExistence type="predicted"/>
<comment type="caution">
    <text evidence="2">The sequence shown here is derived from an EMBL/GenBank/DDBJ whole genome shotgun (WGS) entry which is preliminary data.</text>
</comment>
<reference evidence="2 3" key="1">
    <citation type="submission" date="2020-04" db="EMBL/GenBank/DDBJ databases">
        <title>Perkinsus olseni comparative genomics.</title>
        <authorList>
            <person name="Bogema D.R."/>
        </authorList>
    </citation>
    <scope>NUCLEOTIDE SEQUENCE [LARGE SCALE GENOMIC DNA]</scope>
    <source>
        <strain evidence="2">00978-12</strain>
    </source>
</reference>
<dbReference type="EMBL" id="JABANP010000210">
    <property type="protein sequence ID" value="KAF4686741.1"/>
    <property type="molecule type" value="Genomic_DNA"/>
</dbReference>
<dbReference type="OrthoDB" id="433696at2759"/>